<evidence type="ECO:0000313" key="4">
    <source>
        <dbReference type="EMBL" id="ADP77122.1"/>
    </source>
</evidence>
<keyword evidence="5" id="KW-1185">Reference proteome</keyword>
<comment type="catalytic activity">
    <reaction evidence="3">
        <text>(2S)-lactyl-2-diphospho-5'-guanosine + 7,8-didemethyl-8-hydroxy-5-deazariboflavin = oxidized coenzyme F420-0 + GMP + H(+)</text>
        <dbReference type="Rhea" id="RHEA:63444"/>
        <dbReference type="ChEBI" id="CHEBI:15378"/>
        <dbReference type="ChEBI" id="CHEBI:58115"/>
        <dbReference type="ChEBI" id="CHEBI:59435"/>
        <dbReference type="ChEBI" id="CHEBI:59904"/>
        <dbReference type="ChEBI" id="CHEBI:59907"/>
        <dbReference type="EC" id="2.7.8.28"/>
    </reaction>
</comment>
<dbReference type="CDD" id="cd07186">
    <property type="entry name" value="CofD_like"/>
    <property type="match status" value="1"/>
</dbReference>
<name>E3GXU0_METFV</name>
<dbReference type="HAMAP" id="MF_01257">
    <property type="entry name" value="CofD"/>
    <property type="match status" value="1"/>
</dbReference>
<keyword evidence="1 3" id="KW-0808">Transferase</keyword>
<dbReference type="UniPathway" id="UPA00071"/>
<dbReference type="Gene3D" id="3.40.50.10680">
    <property type="entry name" value="CofD-like domains"/>
    <property type="match status" value="1"/>
</dbReference>
<gene>
    <name evidence="3" type="primary">cofD</name>
    <name evidence="4" type="ordered locus">Mfer_0319</name>
</gene>
<comment type="subunit">
    <text evidence="3">Homodimer.</text>
</comment>
<dbReference type="AlphaFoldDB" id="E3GXU0"/>
<dbReference type="Pfam" id="PF01933">
    <property type="entry name" value="CofD"/>
    <property type="match status" value="1"/>
</dbReference>
<dbReference type="HOGENOM" id="CLU_055795_1_0_2"/>
<keyword evidence="2 3" id="KW-0460">Magnesium</keyword>
<reference evidence="4 5" key="1">
    <citation type="journal article" date="2010" name="Stand. Genomic Sci.">
        <title>Complete genome sequence of Methanothermus fervidus type strain (V24S).</title>
        <authorList>
            <person name="Anderson I."/>
            <person name="Djao O.D."/>
            <person name="Misra M."/>
            <person name="Chertkov O."/>
            <person name="Nolan M."/>
            <person name="Lucas S."/>
            <person name="Lapidus A."/>
            <person name="Del Rio T.G."/>
            <person name="Tice H."/>
            <person name="Cheng J.F."/>
            <person name="Tapia R."/>
            <person name="Han C."/>
            <person name="Goodwin L."/>
            <person name="Pitluck S."/>
            <person name="Liolios K."/>
            <person name="Ivanova N."/>
            <person name="Mavromatis K."/>
            <person name="Mikhailova N."/>
            <person name="Pati A."/>
            <person name="Brambilla E."/>
            <person name="Chen A."/>
            <person name="Palaniappan K."/>
            <person name="Land M."/>
            <person name="Hauser L."/>
            <person name="Chang Y.J."/>
            <person name="Jeffries C.D."/>
            <person name="Sikorski J."/>
            <person name="Spring S."/>
            <person name="Rohde M."/>
            <person name="Eichinger K."/>
            <person name="Huber H."/>
            <person name="Wirth R."/>
            <person name="Goker M."/>
            <person name="Detter J.C."/>
            <person name="Woyke T."/>
            <person name="Bristow J."/>
            <person name="Eisen J.A."/>
            <person name="Markowitz V."/>
            <person name="Hugenholtz P."/>
            <person name="Klenk H.P."/>
            <person name="Kyrpides N.C."/>
        </authorList>
    </citation>
    <scope>NUCLEOTIDE SEQUENCE [LARGE SCALE GENOMIC DNA]</scope>
    <source>
        <strain evidence="5">ATCC 43054 / DSM 2088 / JCM 10308 / V24 S</strain>
    </source>
</reference>
<dbReference type="Gene3D" id="1.10.8.240">
    <property type="entry name" value="CofD-like domain"/>
    <property type="match status" value="1"/>
</dbReference>
<proteinExistence type="inferred from homology"/>
<dbReference type="SUPFAM" id="SSF142338">
    <property type="entry name" value="CofD-like"/>
    <property type="match status" value="1"/>
</dbReference>
<protein>
    <recommendedName>
        <fullName evidence="3">2-phospho-L-lactate transferase</fullName>
        <ecNumber evidence="3">2.7.8.28</ecNumber>
    </recommendedName>
    <alternativeName>
        <fullName evidence="3">EPPG:FO PEP transferase</fullName>
    </alternativeName>
</protein>
<dbReference type="InterPro" id="IPR002882">
    <property type="entry name" value="CofD"/>
</dbReference>
<dbReference type="NCBIfam" id="TIGR01819">
    <property type="entry name" value="F420_cofD"/>
    <property type="match status" value="1"/>
</dbReference>
<evidence type="ECO:0000313" key="5">
    <source>
        <dbReference type="Proteomes" id="UP000002315"/>
    </source>
</evidence>
<dbReference type="GO" id="GO:0043743">
    <property type="term" value="F:LPPG:FO 2-phospho-L-lactate transferase activity"/>
    <property type="evidence" value="ECO:0007669"/>
    <property type="project" value="UniProtKB-EC"/>
</dbReference>
<dbReference type="EMBL" id="CP002278">
    <property type="protein sequence ID" value="ADP77122.1"/>
    <property type="molecule type" value="Genomic_DNA"/>
</dbReference>
<dbReference type="PANTHER" id="PTHR43007">
    <property type="entry name" value="2-PHOSPHO-L-LACTATE TRANSFERASE"/>
    <property type="match status" value="1"/>
</dbReference>
<dbReference type="GO" id="GO:0052645">
    <property type="term" value="P:F420-0 metabolic process"/>
    <property type="evidence" value="ECO:0007669"/>
    <property type="project" value="UniProtKB-UniRule"/>
</dbReference>
<evidence type="ECO:0000256" key="1">
    <source>
        <dbReference type="ARBA" id="ARBA00022679"/>
    </source>
</evidence>
<dbReference type="Proteomes" id="UP000002315">
    <property type="component" value="Chromosome"/>
</dbReference>
<sequence>MITVLSGGTGGPKLIQGLKKLIKEEDLTIIVNTVENFYYRGLYIAPDVDTVLYTLADIVNEKTWYGRRDDTFVTHEYLKKLGCPELLKIGDKDRAFKIQKTILKEKYDLSKAVDIQRKILGIKAQVLPMSNQESNIKIITDEGEMKFHEFLIEKNAKPNVLDVSYKNVKPAPKVIESIENSDIVVIGPSNPVTSIGPIISMKGVKKALKKVYVAAVSPFLGNKPFSGPAAKFMKAIGYEPTSYGVCLMYKDFLDRFVLDNKDIHLKKVEKIIKDVKTTNILMRNIKDKVRVAKVVLGGIYDTDDFDTDR</sequence>
<dbReference type="EC" id="2.7.8.28" evidence="3"/>
<dbReference type="PANTHER" id="PTHR43007:SF1">
    <property type="entry name" value="2-PHOSPHO-L-LACTATE TRANSFERASE"/>
    <property type="match status" value="1"/>
</dbReference>
<dbReference type="KEGG" id="mfv:Mfer_0319"/>
<accession>E3GXU0</accession>
<organism evidence="4 5">
    <name type="scientific">Methanothermus fervidus (strain ATCC 43054 / DSM 2088 / JCM 10308 / V24 S)</name>
    <dbReference type="NCBI Taxonomy" id="523846"/>
    <lineage>
        <taxon>Archaea</taxon>
        <taxon>Methanobacteriati</taxon>
        <taxon>Methanobacteriota</taxon>
        <taxon>Methanomada group</taxon>
        <taxon>Methanobacteria</taxon>
        <taxon>Methanobacteriales</taxon>
        <taxon>Methanothermaceae</taxon>
        <taxon>Methanothermus</taxon>
    </lineage>
</organism>
<dbReference type="STRING" id="523846.Mfer_0319"/>
<dbReference type="GO" id="GO:0000287">
    <property type="term" value="F:magnesium ion binding"/>
    <property type="evidence" value="ECO:0007669"/>
    <property type="project" value="InterPro"/>
</dbReference>
<evidence type="ECO:0000256" key="3">
    <source>
        <dbReference type="HAMAP-Rule" id="MF_01257"/>
    </source>
</evidence>
<dbReference type="InterPro" id="IPR038136">
    <property type="entry name" value="CofD-like_dom_sf"/>
</dbReference>
<dbReference type="InterPro" id="IPR010115">
    <property type="entry name" value="FbiA/CofD"/>
</dbReference>
<comment type="similarity">
    <text evidence="3">Belongs to the CofD family.</text>
</comment>
<comment type="pathway">
    <text evidence="3">Cofactor biosynthesis; coenzyme F420 biosynthesis.</text>
</comment>
<dbReference type="OrthoDB" id="59563at2157"/>
<evidence type="ECO:0000256" key="2">
    <source>
        <dbReference type="ARBA" id="ARBA00022842"/>
    </source>
</evidence>
<feature type="binding site" evidence="3">
    <location>
        <position position="88"/>
    </location>
    <ligand>
        <name>7,8-didemethyl-8-hydroxy-5-deazariboflavin</name>
        <dbReference type="ChEBI" id="CHEBI:59904"/>
    </ligand>
</feature>
<feature type="binding site" evidence="3">
    <location>
        <position position="49"/>
    </location>
    <ligand>
        <name>7,8-didemethyl-8-hydroxy-5-deazariboflavin</name>
        <dbReference type="ChEBI" id="CHEBI:59904"/>
    </ligand>
</feature>
<comment type="cofactor">
    <cofactor evidence="3">
        <name>Mg(2+)</name>
        <dbReference type="ChEBI" id="CHEBI:18420"/>
    </cofactor>
</comment>
<comment type="function">
    <text evidence="3">Catalyzes the transfer of the 2-phospholactate moiety from (2S)-lactyl-2-diphospho-5'-guanosine to 7,8-didemethyl-8-hydroxy-5-deazariboflavin (FO) with the formation of oxidized coenzyme F420-0 and GMP.</text>
</comment>